<dbReference type="HOGENOM" id="CLU_017703_1_1_3"/>
<feature type="domain" description="Sulfotransferase" evidence="3">
    <location>
        <begin position="13"/>
        <end position="190"/>
    </location>
</feature>
<accession>B4VQC7</accession>
<dbReference type="Proteomes" id="UP000003835">
    <property type="component" value="Unassembled WGS sequence"/>
</dbReference>
<organism evidence="4 5">
    <name type="scientific">Coleofasciculus chthonoplastes PCC 7420</name>
    <dbReference type="NCBI Taxonomy" id="118168"/>
    <lineage>
        <taxon>Bacteria</taxon>
        <taxon>Bacillati</taxon>
        <taxon>Cyanobacteriota</taxon>
        <taxon>Cyanophyceae</taxon>
        <taxon>Coleofasciculales</taxon>
        <taxon>Coleofasciculaceae</taxon>
        <taxon>Coleofasciculus</taxon>
    </lineage>
</organism>
<evidence type="ECO:0000259" key="3">
    <source>
        <dbReference type="Pfam" id="PF00685"/>
    </source>
</evidence>
<dbReference type="OrthoDB" id="9797480at2"/>
<name>B4VQC7_9CYAN</name>
<evidence type="ECO:0000256" key="2">
    <source>
        <dbReference type="ARBA" id="ARBA00023180"/>
    </source>
</evidence>
<keyword evidence="1 4" id="KW-0808">Transferase</keyword>
<dbReference type="eggNOG" id="COG4424">
    <property type="taxonomic scope" value="Bacteria"/>
</dbReference>
<gene>
    <name evidence="4" type="ORF">MC7420_6318</name>
</gene>
<evidence type="ECO:0000313" key="4">
    <source>
        <dbReference type="EMBL" id="EDX75663.1"/>
    </source>
</evidence>
<dbReference type="InterPro" id="IPR000863">
    <property type="entry name" value="Sulfotransferase_dom"/>
</dbReference>
<protein>
    <submittedName>
        <fullName evidence="4">Sulfotransferase domain superfamily</fullName>
    </submittedName>
</protein>
<evidence type="ECO:0000256" key="1">
    <source>
        <dbReference type="ARBA" id="ARBA00022679"/>
    </source>
</evidence>
<sequence length="290" mass="34101">MNTLNEVNHLNLFIVLGGHKCGTTSLHHYLGQHPEIAMPQLKGQDIFNKPRMTLEDYRNQYNTITKEKIAGDVSSAYLYSEKACINIKHYFPQAQLIAILRNPFDRAFSNFYDIAETHPLRRRYVFEDICKNPDNFLDEGVIYLGLYYSFLKMYLEQFDRNQLCIFLFEDFVKNKPFFFSSLFKFTGVNPTFLPDTSLIMRKGGKVGIENKTIKQLFENQLFHFVVGKLVKPFTTSNQRRLIYLKAKNMFVKRKSRSSVSNELRENLINFYREDIVKTQDLLGINLSHWL</sequence>
<keyword evidence="5" id="KW-1185">Reference proteome</keyword>
<dbReference type="InterPro" id="IPR027417">
    <property type="entry name" value="P-loop_NTPase"/>
</dbReference>
<dbReference type="AlphaFoldDB" id="B4VQC7"/>
<dbReference type="Gene3D" id="3.40.50.300">
    <property type="entry name" value="P-loop containing nucleotide triphosphate hydrolases"/>
    <property type="match status" value="1"/>
</dbReference>
<dbReference type="PANTHER" id="PTHR10605">
    <property type="entry name" value="HEPARAN SULFATE SULFOTRANSFERASE"/>
    <property type="match status" value="1"/>
</dbReference>
<dbReference type="InterPro" id="IPR037359">
    <property type="entry name" value="NST/OST"/>
</dbReference>
<dbReference type="GO" id="GO:0008146">
    <property type="term" value="F:sulfotransferase activity"/>
    <property type="evidence" value="ECO:0007669"/>
    <property type="project" value="InterPro"/>
</dbReference>
<dbReference type="RefSeq" id="WP_006100803.1">
    <property type="nucleotide sequence ID" value="NZ_DS989848.1"/>
</dbReference>
<dbReference type="STRING" id="118168.MC7420_6318"/>
<proteinExistence type="predicted"/>
<dbReference type="PANTHER" id="PTHR10605:SF56">
    <property type="entry name" value="BIFUNCTIONAL HEPARAN SULFATE N-DEACETYLASE_N-SULFOTRANSFERASE"/>
    <property type="match status" value="1"/>
</dbReference>
<evidence type="ECO:0000313" key="5">
    <source>
        <dbReference type="Proteomes" id="UP000003835"/>
    </source>
</evidence>
<dbReference type="EMBL" id="DS989848">
    <property type="protein sequence ID" value="EDX75663.1"/>
    <property type="molecule type" value="Genomic_DNA"/>
</dbReference>
<reference evidence="4 5" key="1">
    <citation type="submission" date="2008-07" db="EMBL/GenBank/DDBJ databases">
        <authorList>
            <person name="Tandeau de Marsac N."/>
            <person name="Ferriera S."/>
            <person name="Johnson J."/>
            <person name="Kravitz S."/>
            <person name="Beeson K."/>
            <person name="Sutton G."/>
            <person name="Rogers Y.-H."/>
            <person name="Friedman R."/>
            <person name="Frazier M."/>
            <person name="Venter J.C."/>
        </authorList>
    </citation>
    <scope>NUCLEOTIDE SEQUENCE [LARGE SCALE GENOMIC DNA]</scope>
    <source>
        <strain evidence="4 5">PCC 7420</strain>
    </source>
</reference>
<dbReference type="SUPFAM" id="SSF52540">
    <property type="entry name" value="P-loop containing nucleoside triphosphate hydrolases"/>
    <property type="match status" value="1"/>
</dbReference>
<dbReference type="Pfam" id="PF00685">
    <property type="entry name" value="Sulfotransfer_1"/>
    <property type="match status" value="1"/>
</dbReference>
<keyword evidence="2" id="KW-0325">Glycoprotein</keyword>